<name>A0A382CRQ2_9ZZZZ</name>
<dbReference type="InterPro" id="IPR001017">
    <property type="entry name" value="DH_E1"/>
</dbReference>
<keyword evidence="3" id="KW-0786">Thiamine pyrophosphate</keyword>
<reference evidence="6" key="1">
    <citation type="submission" date="2018-05" db="EMBL/GenBank/DDBJ databases">
        <authorList>
            <person name="Lanie J.A."/>
            <person name="Ng W.-L."/>
            <person name="Kazmierczak K.M."/>
            <person name="Andrzejewski T.M."/>
            <person name="Davidsen T.M."/>
            <person name="Wayne K.J."/>
            <person name="Tettelin H."/>
            <person name="Glass J.I."/>
            <person name="Rusch D."/>
            <person name="Podicherti R."/>
            <person name="Tsui H.-C.T."/>
            <person name="Winkler M.E."/>
        </authorList>
    </citation>
    <scope>NUCLEOTIDE SEQUENCE</scope>
</reference>
<feature type="domain" description="2-oxoglutarate dehydrogenase E1 component N-terminal" evidence="5">
    <location>
        <begin position="3"/>
        <end position="41"/>
    </location>
</feature>
<gene>
    <name evidence="6" type="ORF">METZ01_LOCUS181682</name>
</gene>
<sequence>MNDTFLNSANAPFVAELFFKYKDNPKSVDKSWSNFFNSLNGDELSILGDFGGPEWKKRPSNIIDDVSFDKVIRTVPNADFNSFKNSTLDSIRALRLIRAFRINGHLIANLDPLKVAERDYHPELDYKSYGLQDSDFDKEIFIDGSLGLERATLREILTILNETYAASIGVEFLHMQSPEQKQWVQERIEEVRNKTIFTKEGKKAIFSRLLESELFEQYLDKKFLGTKRYGIEGGESMIPGIEQIVKQACLAGVENIFIGTAHRGRLTLLANVLGMPYRGILSKFQGNLNDPNEVLGSGDVKYHLGVSSDREFDGKTIHVSLAPNPSHLEAVDPVVIGRVRAKQTQLKDKTNDKVFALLIHGDAAMAGQGIVAETFAMSQLLGFRTGGTIHFVINNQIGFTTTPHYGRSAPYCTEIAKMVQAPIFHVNGDDPEAVVHVCRLATEFRNKFKVDVVVDMFCYRRSGHNEADEPSFTQPLMYKAIKQQPTTVTIYGNRLTKENILHQEESKKLQNEFIQFLDKELELAKSYKPNKADWLEGDWAGFTTATFDARKGKTSVKENILRQINDQIHSIPES</sequence>
<organism evidence="6">
    <name type="scientific">marine metagenome</name>
    <dbReference type="NCBI Taxonomy" id="408172"/>
    <lineage>
        <taxon>unclassified sequences</taxon>
        <taxon>metagenomes</taxon>
        <taxon>ecological metagenomes</taxon>
    </lineage>
</organism>
<proteinExistence type="predicted"/>
<dbReference type="GO" id="GO:0030976">
    <property type="term" value="F:thiamine pyrophosphate binding"/>
    <property type="evidence" value="ECO:0007669"/>
    <property type="project" value="InterPro"/>
</dbReference>
<dbReference type="AlphaFoldDB" id="A0A382CRQ2"/>
<dbReference type="PANTHER" id="PTHR23152">
    <property type="entry name" value="2-OXOGLUTARATE DEHYDROGENASE"/>
    <property type="match status" value="1"/>
</dbReference>
<evidence type="ECO:0000256" key="2">
    <source>
        <dbReference type="ARBA" id="ARBA00023002"/>
    </source>
</evidence>
<evidence type="ECO:0000256" key="3">
    <source>
        <dbReference type="ARBA" id="ARBA00023052"/>
    </source>
</evidence>
<evidence type="ECO:0008006" key="7">
    <source>
        <dbReference type="Google" id="ProtNLM"/>
    </source>
</evidence>
<dbReference type="GO" id="GO:0004591">
    <property type="term" value="F:oxoglutarate dehydrogenase (succinyl-transferring) activity"/>
    <property type="evidence" value="ECO:0007669"/>
    <property type="project" value="TreeGrafter"/>
</dbReference>
<dbReference type="Pfam" id="PF16078">
    <property type="entry name" value="2-oxogl_dehyd_N"/>
    <property type="match status" value="1"/>
</dbReference>
<feature type="domain" description="Dehydrogenase E1 component" evidence="4">
    <location>
        <begin position="222"/>
        <end position="531"/>
    </location>
</feature>
<evidence type="ECO:0000256" key="1">
    <source>
        <dbReference type="ARBA" id="ARBA00001964"/>
    </source>
</evidence>
<protein>
    <recommendedName>
        <fullName evidence="7">Transketolase-like pyrimidine-binding domain-containing protein</fullName>
    </recommendedName>
</protein>
<dbReference type="EMBL" id="UINC01035817">
    <property type="protein sequence ID" value="SVB28828.1"/>
    <property type="molecule type" value="Genomic_DNA"/>
</dbReference>
<evidence type="ECO:0000259" key="5">
    <source>
        <dbReference type="Pfam" id="PF16078"/>
    </source>
</evidence>
<evidence type="ECO:0000259" key="4">
    <source>
        <dbReference type="Pfam" id="PF00676"/>
    </source>
</evidence>
<dbReference type="GO" id="GO:0045252">
    <property type="term" value="C:oxoglutarate dehydrogenase complex"/>
    <property type="evidence" value="ECO:0007669"/>
    <property type="project" value="TreeGrafter"/>
</dbReference>
<dbReference type="InterPro" id="IPR029061">
    <property type="entry name" value="THDP-binding"/>
</dbReference>
<dbReference type="PANTHER" id="PTHR23152:SF4">
    <property type="entry name" value="2-OXOADIPATE DEHYDROGENASE COMPLEX COMPONENT E1"/>
    <property type="match status" value="1"/>
</dbReference>
<comment type="cofactor">
    <cofactor evidence="1">
        <name>thiamine diphosphate</name>
        <dbReference type="ChEBI" id="CHEBI:58937"/>
    </cofactor>
</comment>
<evidence type="ECO:0000313" key="6">
    <source>
        <dbReference type="EMBL" id="SVB28828.1"/>
    </source>
</evidence>
<accession>A0A382CRQ2</accession>
<dbReference type="InterPro" id="IPR011603">
    <property type="entry name" value="2oxoglutarate_DH_E1"/>
</dbReference>
<feature type="non-terminal residue" evidence="6">
    <location>
        <position position="574"/>
    </location>
</feature>
<dbReference type="GO" id="GO:0005829">
    <property type="term" value="C:cytosol"/>
    <property type="evidence" value="ECO:0007669"/>
    <property type="project" value="TreeGrafter"/>
</dbReference>
<dbReference type="InterPro" id="IPR032106">
    <property type="entry name" value="2-oxogl_dehyd_N"/>
</dbReference>
<dbReference type="Pfam" id="PF00676">
    <property type="entry name" value="E1_dh"/>
    <property type="match status" value="1"/>
</dbReference>
<dbReference type="Gene3D" id="3.40.50.970">
    <property type="match status" value="1"/>
</dbReference>
<keyword evidence="2" id="KW-0560">Oxidoreductase</keyword>
<dbReference type="CDD" id="cd02016">
    <property type="entry name" value="TPP_E1_OGDC_like"/>
    <property type="match status" value="1"/>
</dbReference>
<dbReference type="SUPFAM" id="SSF52518">
    <property type="entry name" value="Thiamin diphosphate-binding fold (THDP-binding)"/>
    <property type="match status" value="1"/>
</dbReference>
<dbReference type="Gene3D" id="1.10.287.1150">
    <property type="entry name" value="TPP helical domain"/>
    <property type="match status" value="1"/>
</dbReference>
<dbReference type="GO" id="GO:0006099">
    <property type="term" value="P:tricarboxylic acid cycle"/>
    <property type="evidence" value="ECO:0007669"/>
    <property type="project" value="TreeGrafter"/>
</dbReference>